<dbReference type="PROSITE" id="PS51462">
    <property type="entry name" value="NUDIX"/>
    <property type="match status" value="1"/>
</dbReference>
<dbReference type="Gene3D" id="3.90.79.10">
    <property type="entry name" value="Nucleoside Triphosphate Pyrophosphohydrolase"/>
    <property type="match status" value="1"/>
</dbReference>
<evidence type="ECO:0000313" key="4">
    <source>
        <dbReference type="EMBL" id="UVI28025.1"/>
    </source>
</evidence>
<name>A0ABY5S377_9BACL</name>
<dbReference type="Pfam" id="PF00293">
    <property type="entry name" value="NUDIX"/>
    <property type="match status" value="1"/>
</dbReference>
<evidence type="ECO:0000256" key="1">
    <source>
        <dbReference type="ARBA" id="ARBA00005582"/>
    </source>
</evidence>
<dbReference type="PANTHER" id="PTHR43736:SF1">
    <property type="entry name" value="DIHYDRONEOPTERIN TRIPHOSPHATE DIPHOSPHATASE"/>
    <property type="match status" value="1"/>
</dbReference>
<dbReference type="InterPro" id="IPR015797">
    <property type="entry name" value="NUDIX_hydrolase-like_dom_sf"/>
</dbReference>
<accession>A0ABY5S377</accession>
<dbReference type="EMBL" id="CP091430">
    <property type="protein sequence ID" value="UVI28025.1"/>
    <property type="molecule type" value="Genomic_DNA"/>
</dbReference>
<dbReference type="InterPro" id="IPR000086">
    <property type="entry name" value="NUDIX_hydrolase_dom"/>
</dbReference>
<keyword evidence="5" id="KW-1185">Reference proteome</keyword>
<protein>
    <submittedName>
        <fullName evidence="4">NUDIX hydrolase</fullName>
    </submittedName>
</protein>
<dbReference type="InterPro" id="IPR020084">
    <property type="entry name" value="NUDIX_hydrolase_CS"/>
</dbReference>
<proteinExistence type="inferred from homology"/>
<evidence type="ECO:0000256" key="2">
    <source>
        <dbReference type="ARBA" id="ARBA00022801"/>
    </source>
</evidence>
<dbReference type="Proteomes" id="UP001057877">
    <property type="component" value="Chromosome"/>
</dbReference>
<dbReference type="SUPFAM" id="SSF55811">
    <property type="entry name" value="Nudix"/>
    <property type="match status" value="1"/>
</dbReference>
<sequence length="160" mass="18258">MFLVNSRAIIERIFNGREEMVVQTRNKPGGLERIELPGGRIEPYESFLHALIREVKEETGLDVVEIEGQDARIDTVGMNPEFEVECVQPFGAYQTTKGPFDSVGLYFRCKAEGELLEIGDDTKNIRWVSVEEVQRLMNEDPLQFSDVDRAGILFYLNNRG</sequence>
<evidence type="ECO:0000313" key="5">
    <source>
        <dbReference type="Proteomes" id="UP001057877"/>
    </source>
</evidence>
<dbReference type="GO" id="GO:0016787">
    <property type="term" value="F:hydrolase activity"/>
    <property type="evidence" value="ECO:0007669"/>
    <property type="project" value="UniProtKB-KW"/>
</dbReference>
<evidence type="ECO:0000259" key="3">
    <source>
        <dbReference type="PROSITE" id="PS51462"/>
    </source>
</evidence>
<dbReference type="PANTHER" id="PTHR43736">
    <property type="entry name" value="ADP-RIBOSE PYROPHOSPHATASE"/>
    <property type="match status" value="1"/>
</dbReference>
<dbReference type="PROSITE" id="PS00893">
    <property type="entry name" value="NUDIX_BOX"/>
    <property type="match status" value="1"/>
</dbReference>
<keyword evidence="2 4" id="KW-0378">Hydrolase</keyword>
<dbReference type="RefSeq" id="WP_258384113.1">
    <property type="nucleotide sequence ID" value="NZ_CP091430.1"/>
</dbReference>
<gene>
    <name evidence="4" type="ORF">L1F29_21530</name>
</gene>
<comment type="similarity">
    <text evidence="1">Belongs to the Nudix hydrolase family.</text>
</comment>
<organism evidence="4 5">
    <name type="scientific">Paenibacillus spongiae</name>
    <dbReference type="NCBI Taxonomy" id="2909671"/>
    <lineage>
        <taxon>Bacteria</taxon>
        <taxon>Bacillati</taxon>
        <taxon>Bacillota</taxon>
        <taxon>Bacilli</taxon>
        <taxon>Bacillales</taxon>
        <taxon>Paenibacillaceae</taxon>
        <taxon>Paenibacillus</taxon>
    </lineage>
</organism>
<feature type="domain" description="Nudix hydrolase" evidence="3">
    <location>
        <begin position="4"/>
        <end position="150"/>
    </location>
</feature>
<reference evidence="4" key="1">
    <citation type="submission" date="2022-01" db="EMBL/GenBank/DDBJ databases">
        <title>Paenibacillus spongiae sp. nov., isolated from marine sponge.</title>
        <authorList>
            <person name="Li Z."/>
            <person name="Zhang M."/>
        </authorList>
    </citation>
    <scope>NUCLEOTIDE SEQUENCE</scope>
    <source>
        <strain evidence="4">PHS-Z3</strain>
    </source>
</reference>